<feature type="transmembrane region" description="Helical" evidence="2">
    <location>
        <begin position="104"/>
        <end position="122"/>
    </location>
</feature>
<name>A0A849XTN1_9FIRM</name>
<dbReference type="PANTHER" id="PTHR40033">
    <property type="entry name" value="NA(+)-MALATE SYMPORTER"/>
    <property type="match status" value="1"/>
</dbReference>
<organism evidence="3 4">
    <name type="scientific">Coprococcus comes</name>
    <dbReference type="NCBI Taxonomy" id="410072"/>
    <lineage>
        <taxon>Bacteria</taxon>
        <taxon>Bacillati</taxon>
        <taxon>Bacillota</taxon>
        <taxon>Clostridia</taxon>
        <taxon>Lachnospirales</taxon>
        <taxon>Lachnospiraceae</taxon>
        <taxon>Coprococcus</taxon>
    </lineage>
</organism>
<feature type="transmembrane region" description="Helical" evidence="2">
    <location>
        <begin position="64"/>
        <end position="84"/>
    </location>
</feature>
<feature type="transmembrane region" description="Helical" evidence="2">
    <location>
        <begin position="40"/>
        <end position="57"/>
    </location>
</feature>
<dbReference type="GO" id="GO:0015293">
    <property type="term" value="F:symporter activity"/>
    <property type="evidence" value="ECO:0007669"/>
    <property type="project" value="UniProtKB-UniRule"/>
</dbReference>
<gene>
    <name evidence="3" type="ORF">HUU93_00540</name>
</gene>
<evidence type="ECO:0000256" key="1">
    <source>
        <dbReference type="PIRNR" id="PIRNR005348"/>
    </source>
</evidence>
<dbReference type="PANTHER" id="PTHR40033:SF1">
    <property type="entry name" value="CITRATE-SODIUM SYMPORTER"/>
    <property type="match status" value="1"/>
</dbReference>
<feature type="transmembrane region" description="Helical" evidence="2">
    <location>
        <begin position="255"/>
        <end position="276"/>
    </location>
</feature>
<dbReference type="GO" id="GO:0005886">
    <property type="term" value="C:plasma membrane"/>
    <property type="evidence" value="ECO:0007669"/>
    <property type="project" value="UniProtKB-UniRule"/>
</dbReference>
<evidence type="ECO:0000313" key="4">
    <source>
        <dbReference type="Proteomes" id="UP000554488"/>
    </source>
</evidence>
<comment type="caution">
    <text evidence="3">The sequence shown here is derived from an EMBL/GenBank/DDBJ whole genome shotgun (WGS) entry which is preliminary data.</text>
</comment>
<reference evidence="3 4" key="1">
    <citation type="submission" date="2020-04" db="EMBL/GenBank/DDBJ databases">
        <authorList>
            <person name="Pieper L."/>
        </authorList>
    </citation>
    <scope>NUCLEOTIDE SEQUENCE [LARGE SCALE GENOMIC DNA]</scope>
    <source>
        <strain evidence="3 4">F22</strain>
    </source>
</reference>
<protein>
    <submittedName>
        <fullName evidence="3">2-hydroxycarboxylate transporter family protein</fullName>
    </submittedName>
</protein>
<keyword evidence="1 2" id="KW-0472">Membrane</keyword>
<reference evidence="3 4" key="2">
    <citation type="submission" date="2020-07" db="EMBL/GenBank/DDBJ databases">
        <title>Bacterial metabolism rescues the inhibition of intestinal drug absorption by food and drug additives.</title>
        <authorList>
            <person name="Zou L."/>
            <person name="Spanogiannopoulos P."/>
            <person name="Chien H.-C."/>
            <person name="Pieper L.M."/>
            <person name="Cai W."/>
            <person name="Khuri N."/>
            <person name="Pottel J."/>
            <person name="Vora B."/>
            <person name="Ni Z."/>
            <person name="Tsakalozou E."/>
            <person name="Zhang W."/>
            <person name="Shoichet B.K."/>
            <person name="Giacomini K.M."/>
            <person name="Turnbaugh P.J."/>
        </authorList>
    </citation>
    <scope>NUCLEOTIDE SEQUENCE [LARGE SCALE GENOMIC DNA]</scope>
    <source>
        <strain evidence="3 4">F22</strain>
    </source>
</reference>
<dbReference type="AlphaFoldDB" id="A0A849XTN1"/>
<comment type="similarity">
    <text evidence="1">Belongs to the 2-hydroxycarboxylate transporter (2-HCT) (TC 2.A.24) family.</text>
</comment>
<keyword evidence="1" id="KW-0769">Symport</keyword>
<feature type="transmembrane region" description="Helical" evidence="2">
    <location>
        <begin position="352"/>
        <end position="373"/>
    </location>
</feature>
<feature type="transmembrane region" description="Helical" evidence="2">
    <location>
        <begin position="134"/>
        <end position="158"/>
    </location>
</feature>
<dbReference type="PIRSF" id="PIRSF005348">
    <property type="entry name" value="YxkH"/>
    <property type="match status" value="1"/>
</dbReference>
<keyword evidence="2" id="KW-1133">Transmembrane helix</keyword>
<keyword evidence="1" id="KW-0813">Transport</keyword>
<keyword evidence="2" id="KW-0812">Transmembrane</keyword>
<proteinExistence type="inferred from homology"/>
<feature type="transmembrane region" description="Helical" evidence="2">
    <location>
        <begin position="198"/>
        <end position="220"/>
    </location>
</feature>
<feature type="transmembrane region" description="Helical" evidence="2">
    <location>
        <begin position="414"/>
        <end position="435"/>
    </location>
</feature>
<dbReference type="InterPro" id="IPR004679">
    <property type="entry name" value="2-OHcarboxylate_transport"/>
</dbReference>
<dbReference type="Proteomes" id="UP000554488">
    <property type="component" value="Unassembled WGS sequence"/>
</dbReference>
<dbReference type="EMBL" id="JABWDC010000001">
    <property type="protein sequence ID" value="NUN85100.1"/>
    <property type="molecule type" value="Genomic_DNA"/>
</dbReference>
<evidence type="ECO:0000313" key="3">
    <source>
        <dbReference type="EMBL" id="NUN85100.1"/>
    </source>
</evidence>
<dbReference type="RefSeq" id="WP_175305129.1">
    <property type="nucleotide sequence ID" value="NZ_JABWDC010000001.1"/>
</dbReference>
<feature type="transmembrane region" description="Helical" evidence="2">
    <location>
        <begin position="291"/>
        <end position="309"/>
    </location>
</feature>
<evidence type="ECO:0000256" key="2">
    <source>
        <dbReference type="SAM" id="Phobius"/>
    </source>
</evidence>
<dbReference type="Pfam" id="PF03390">
    <property type="entry name" value="2HCT"/>
    <property type="match status" value="1"/>
</dbReference>
<feature type="transmembrane region" description="Helical" evidence="2">
    <location>
        <begin position="321"/>
        <end position="340"/>
    </location>
</feature>
<dbReference type="GO" id="GO:0008514">
    <property type="term" value="F:organic anion transmembrane transporter activity"/>
    <property type="evidence" value="ECO:0007669"/>
    <property type="project" value="InterPro"/>
</dbReference>
<sequence length="436" mass="45476">MGEKKETKGFRIYGNPWYLAIGAAVIILAAAYTGVLGTDFASSMALTMAYGILFYELGERLPIWNTYIGGGILACFFGAAILLQLKLIPDVYVESVNNFIGGDMDFLTLFIIILITGSVLSLEKDILLKSFVGYLPALLGSLVAAMVFGVLGGLVFGIDPSTVILKYVLPIMGGGNGAGAVPLSQIYERTTGDPASNFYAFAIIILTIANIISIIAGGLLNKLGMVKPSLTGDGKTLLRNQQVLARDDEKIEPTIVDMGAALVLALACYGAGQLIAGKLLPTIFGASIHEFAYMILIVIILAGTGVVPARIRAGAKQLQKFMTSAGSIILMTGLGFDFDIGELAAACTVSNVIIALLVVIGAIVGAGGIGYLVGFYPIDSAVTAGLCMANRGGNGDVAVLGAARRMDLMAYAQLSSRLGGGIVLIVASFLFSFLLK</sequence>
<accession>A0A849XTN1</accession>
<feature type="transmembrane region" description="Helical" evidence="2">
    <location>
        <begin position="12"/>
        <end position="34"/>
    </location>
</feature>